<dbReference type="EMBL" id="QBIY01011265">
    <property type="protein sequence ID" value="RXN33450.1"/>
    <property type="molecule type" value="Genomic_DNA"/>
</dbReference>
<dbReference type="Proteomes" id="UP000290572">
    <property type="component" value="Unassembled WGS sequence"/>
</dbReference>
<evidence type="ECO:0000313" key="1">
    <source>
        <dbReference type="EMBL" id="RXN33450.1"/>
    </source>
</evidence>
<comment type="caution">
    <text evidence="1">The sequence shown here is derived from an EMBL/GenBank/DDBJ whole genome shotgun (WGS) entry which is preliminary data.</text>
</comment>
<protein>
    <submittedName>
        <fullName evidence="1">Uncharacterized protein</fullName>
    </submittedName>
</protein>
<gene>
    <name evidence="1" type="ORF">ROHU_015510</name>
</gene>
<accession>A0A498NN48</accession>
<sequence>MHSVPAARLRYDMLDGLFEVSRDTVNVHDCGGSPGQAKRNSCGEELQTWQTVILYHRSKVSLSSVVADLSDDIA</sequence>
<name>A0A498NN48_LABRO</name>
<evidence type="ECO:0000313" key="2">
    <source>
        <dbReference type="Proteomes" id="UP000290572"/>
    </source>
</evidence>
<organism evidence="1 2">
    <name type="scientific">Labeo rohita</name>
    <name type="common">Indian major carp</name>
    <name type="synonym">Cyprinus rohita</name>
    <dbReference type="NCBI Taxonomy" id="84645"/>
    <lineage>
        <taxon>Eukaryota</taxon>
        <taxon>Metazoa</taxon>
        <taxon>Chordata</taxon>
        <taxon>Craniata</taxon>
        <taxon>Vertebrata</taxon>
        <taxon>Euteleostomi</taxon>
        <taxon>Actinopterygii</taxon>
        <taxon>Neopterygii</taxon>
        <taxon>Teleostei</taxon>
        <taxon>Ostariophysi</taxon>
        <taxon>Cypriniformes</taxon>
        <taxon>Cyprinidae</taxon>
        <taxon>Labeoninae</taxon>
        <taxon>Labeonini</taxon>
        <taxon>Labeo</taxon>
    </lineage>
</organism>
<proteinExistence type="predicted"/>
<reference evidence="1 2" key="1">
    <citation type="submission" date="2018-03" db="EMBL/GenBank/DDBJ databases">
        <title>Draft genome sequence of Rohu Carp (Labeo rohita).</title>
        <authorList>
            <person name="Das P."/>
            <person name="Kushwaha B."/>
            <person name="Joshi C.G."/>
            <person name="Kumar D."/>
            <person name="Nagpure N.S."/>
            <person name="Sahoo L."/>
            <person name="Das S.P."/>
            <person name="Bit A."/>
            <person name="Patnaik S."/>
            <person name="Meher P.K."/>
            <person name="Jayasankar P."/>
            <person name="Koringa P.G."/>
            <person name="Patel N.V."/>
            <person name="Hinsu A.T."/>
            <person name="Kumar R."/>
            <person name="Pandey M."/>
            <person name="Agarwal S."/>
            <person name="Srivastava S."/>
            <person name="Singh M."/>
            <person name="Iquebal M.A."/>
            <person name="Jaiswal S."/>
            <person name="Angadi U.B."/>
            <person name="Kumar N."/>
            <person name="Raza M."/>
            <person name="Shah T.M."/>
            <person name="Rai A."/>
            <person name="Jena J.K."/>
        </authorList>
    </citation>
    <scope>NUCLEOTIDE SEQUENCE [LARGE SCALE GENOMIC DNA]</scope>
    <source>
        <strain evidence="1">DASCIFA01</strain>
        <tissue evidence="1">Testis</tissue>
    </source>
</reference>
<keyword evidence="2" id="KW-1185">Reference proteome</keyword>
<dbReference type="AlphaFoldDB" id="A0A498NN48"/>